<dbReference type="GeneID" id="39474448"/>
<protein>
    <submittedName>
        <fullName evidence="1">Uncharacterized protein</fullName>
    </submittedName>
</protein>
<name>A0AAD0PVQ9_PSEAV</name>
<keyword evidence="1" id="KW-0614">Plasmid</keyword>
<reference evidence="1 2" key="1">
    <citation type="journal article" date="2011" name="PLoS Pathog.">
        <title>Dynamic evolution of pathogenicity revealed by sequencing and comparative genomics of 19 Pseudomonas syringae isolates.</title>
        <authorList>
            <person name="Baltrus D.A."/>
            <person name="Nishimura M.T."/>
            <person name="Romanchuk A."/>
            <person name="Chang J.H."/>
            <person name="Mukhtar M.S."/>
            <person name="Cherkis K."/>
            <person name="Roach J."/>
            <person name="Grant S.R."/>
            <person name="Jones C.D."/>
            <person name="Dangl J.L."/>
        </authorList>
    </citation>
    <scope>NUCLEOTIDE SEQUENCE [LARGE SCALE GENOMIC DNA]</scope>
    <source>
        <strain evidence="1 2">M301315</strain>
    </source>
</reference>
<sequence>MDLLEFSPFDLDQRLELLHADLNAAQAKISDLLGYAPSGESPDDPTRHIQLDILRFERNSIRSRILDVAAVQDVRKQNAKTQALVNFLSDQFPTIYQEIVSELHGNGFSEQAPHGECAMISQQIEQCYRTLEASHKDQISMMTQIHENSHKLSEMGDWIDRVNHALTTSRSFFSRKCHLVRKLRDQLSTTLLDKRSSVMYSMAVARQGHGFVDSLHQMMAVEKRVAA</sequence>
<evidence type="ECO:0000313" key="2">
    <source>
        <dbReference type="Proteomes" id="UP000006426"/>
    </source>
</evidence>
<dbReference type="EMBL" id="CP031226">
    <property type="protein sequence ID" value="AXH59383.1"/>
    <property type="molecule type" value="Genomic_DNA"/>
</dbReference>
<dbReference type="Proteomes" id="UP000006426">
    <property type="component" value="Plasmid pmppla107"/>
</dbReference>
<dbReference type="AlphaFoldDB" id="A0AAD0PVQ9"/>
<organism evidence="1 2">
    <name type="scientific">Pseudomonas amygdali pv. lachrymans str. M301315</name>
    <dbReference type="NCBI Taxonomy" id="629260"/>
    <lineage>
        <taxon>Bacteria</taxon>
        <taxon>Pseudomonadati</taxon>
        <taxon>Pseudomonadota</taxon>
        <taxon>Gammaproteobacteria</taxon>
        <taxon>Pseudomonadales</taxon>
        <taxon>Pseudomonadaceae</taxon>
        <taxon>Pseudomonas</taxon>
        <taxon>Pseudomonas amygdali</taxon>
    </lineage>
</organism>
<dbReference type="RefSeq" id="WP_005742447.1">
    <property type="nucleotide sequence ID" value="NZ_CP031226.1"/>
</dbReference>
<gene>
    <name evidence="1" type="ORF">PLA107_029600</name>
</gene>
<proteinExistence type="predicted"/>
<evidence type="ECO:0000313" key="1">
    <source>
        <dbReference type="EMBL" id="AXH59383.1"/>
    </source>
</evidence>
<accession>A0AAD0PVQ9</accession>
<geneLocation type="plasmid" evidence="2">
    <name>pmppla107</name>
</geneLocation>